<proteinExistence type="predicted"/>
<evidence type="ECO:0000313" key="1">
    <source>
        <dbReference type="EMBL" id="KAL2726144.1"/>
    </source>
</evidence>
<dbReference type="AlphaFoldDB" id="A0ABD2AZW1"/>
<evidence type="ECO:0008006" key="3">
    <source>
        <dbReference type="Google" id="ProtNLM"/>
    </source>
</evidence>
<keyword evidence="2" id="KW-1185">Reference proteome</keyword>
<evidence type="ECO:0000313" key="2">
    <source>
        <dbReference type="Proteomes" id="UP001607303"/>
    </source>
</evidence>
<reference evidence="1 2" key="1">
    <citation type="journal article" date="2024" name="Ann. Entomol. Soc. Am.">
        <title>Genomic analyses of the southern and eastern yellowjacket wasps (Hymenoptera: Vespidae) reveal evolutionary signatures of social life.</title>
        <authorList>
            <person name="Catto M.A."/>
            <person name="Caine P.B."/>
            <person name="Orr S.E."/>
            <person name="Hunt B.G."/>
            <person name="Goodisman M.A.D."/>
        </authorList>
    </citation>
    <scope>NUCLEOTIDE SEQUENCE [LARGE SCALE GENOMIC DNA]</scope>
    <source>
        <strain evidence="1">232</strain>
        <tissue evidence="1">Head and thorax</tissue>
    </source>
</reference>
<gene>
    <name evidence="1" type="ORF">V1477_017958</name>
</gene>
<accession>A0ABD2AZW1</accession>
<dbReference type="EMBL" id="JAYRBN010000109">
    <property type="protein sequence ID" value="KAL2726144.1"/>
    <property type="molecule type" value="Genomic_DNA"/>
</dbReference>
<comment type="caution">
    <text evidence="1">The sequence shown here is derived from an EMBL/GenBank/DDBJ whole genome shotgun (WGS) entry which is preliminary data.</text>
</comment>
<organism evidence="1 2">
    <name type="scientific">Vespula maculifrons</name>
    <name type="common">Eastern yellow jacket</name>
    <name type="synonym">Wasp</name>
    <dbReference type="NCBI Taxonomy" id="7453"/>
    <lineage>
        <taxon>Eukaryota</taxon>
        <taxon>Metazoa</taxon>
        <taxon>Ecdysozoa</taxon>
        <taxon>Arthropoda</taxon>
        <taxon>Hexapoda</taxon>
        <taxon>Insecta</taxon>
        <taxon>Pterygota</taxon>
        <taxon>Neoptera</taxon>
        <taxon>Endopterygota</taxon>
        <taxon>Hymenoptera</taxon>
        <taxon>Apocrita</taxon>
        <taxon>Aculeata</taxon>
        <taxon>Vespoidea</taxon>
        <taxon>Vespidae</taxon>
        <taxon>Vespinae</taxon>
        <taxon>Vespula</taxon>
    </lineage>
</organism>
<sequence>MVETAACSTLFPFILFFRRDSSENYTVRRSTRITSEQWMSSNNCPLLGQCEQPLSTTSVPNGTISDHQFGRDFIFGRSI</sequence>
<protein>
    <recommendedName>
        <fullName evidence="3">Secreted protein</fullName>
    </recommendedName>
</protein>
<dbReference type="Proteomes" id="UP001607303">
    <property type="component" value="Unassembled WGS sequence"/>
</dbReference>
<name>A0ABD2AZW1_VESMC</name>